<feature type="transmembrane region" description="Helical" evidence="1">
    <location>
        <begin position="159"/>
        <end position="178"/>
    </location>
</feature>
<keyword evidence="1" id="KW-0812">Transmembrane</keyword>
<keyword evidence="4" id="KW-1185">Reference proteome</keyword>
<dbReference type="Proteomes" id="UP001642484">
    <property type="component" value="Unassembled WGS sequence"/>
</dbReference>
<evidence type="ECO:0000313" key="3">
    <source>
        <dbReference type="EMBL" id="CAK9083874.1"/>
    </source>
</evidence>
<proteinExistence type="predicted"/>
<feature type="signal peptide" evidence="2">
    <location>
        <begin position="1"/>
        <end position="19"/>
    </location>
</feature>
<keyword evidence="1" id="KW-1133">Transmembrane helix</keyword>
<reference evidence="3 4" key="1">
    <citation type="submission" date="2024-02" db="EMBL/GenBank/DDBJ databases">
        <authorList>
            <person name="Chen Y."/>
            <person name="Shah S."/>
            <person name="Dougan E. K."/>
            <person name="Thang M."/>
            <person name="Chan C."/>
        </authorList>
    </citation>
    <scope>NUCLEOTIDE SEQUENCE [LARGE SCALE GENOMIC DNA]</scope>
</reference>
<keyword evidence="1" id="KW-0472">Membrane</keyword>
<evidence type="ECO:0000313" key="4">
    <source>
        <dbReference type="Proteomes" id="UP001642484"/>
    </source>
</evidence>
<evidence type="ECO:0000256" key="1">
    <source>
        <dbReference type="SAM" id="Phobius"/>
    </source>
</evidence>
<keyword evidence="2" id="KW-0732">Signal</keyword>
<comment type="caution">
    <text evidence="3">The sequence shown here is derived from an EMBL/GenBank/DDBJ whole genome shotgun (WGS) entry which is preliminary data.</text>
</comment>
<feature type="chain" id="PRO_5046098709" description="SH3b domain-containing protein" evidence="2">
    <location>
        <begin position="20"/>
        <end position="180"/>
    </location>
</feature>
<gene>
    <name evidence="3" type="ORF">CCMP2556_LOCUS40854</name>
</gene>
<evidence type="ECO:0000256" key="2">
    <source>
        <dbReference type="SAM" id="SignalP"/>
    </source>
</evidence>
<protein>
    <recommendedName>
        <fullName evidence="5">SH3b domain-containing protein</fullName>
    </recommendedName>
</protein>
<accession>A0ABP0Q7D2</accession>
<organism evidence="3 4">
    <name type="scientific">Durusdinium trenchii</name>
    <dbReference type="NCBI Taxonomy" id="1381693"/>
    <lineage>
        <taxon>Eukaryota</taxon>
        <taxon>Sar</taxon>
        <taxon>Alveolata</taxon>
        <taxon>Dinophyceae</taxon>
        <taxon>Suessiales</taxon>
        <taxon>Symbiodiniaceae</taxon>
        <taxon>Durusdinium</taxon>
    </lineage>
</organism>
<name>A0ABP0Q7D2_9DINO</name>
<evidence type="ECO:0008006" key="5">
    <source>
        <dbReference type="Google" id="ProtNLM"/>
    </source>
</evidence>
<sequence length="180" mass="19734">MRSHLLSAALLWASLRTLCFFTAERPRVATARGTRTWRTAAAAAPPRPTPKAPVYYRALTKINVRVSPEVKSLRSGKSLEQGQQFQVSDSIVADGQTFLKLANGDGWVFSKGIAGKWVGQTIAEPLTAAELGADSNEVIKALKRAFREPLKELDRDPAFYAYIAAILGVAILLFRMFANI</sequence>
<dbReference type="EMBL" id="CAXAMN010024117">
    <property type="protein sequence ID" value="CAK9083874.1"/>
    <property type="molecule type" value="Genomic_DNA"/>
</dbReference>